<dbReference type="Proteomes" id="UP000067444">
    <property type="component" value="Chromosome"/>
</dbReference>
<reference evidence="4 5" key="1">
    <citation type="journal article" date="2015" name="Genome Announc.">
        <title>Closed Genome Sequence of Octadecabacter temperatus SB1, the First Mesophilic Species of the Genus Octadecabacter.</title>
        <authorList>
            <person name="Voget S."/>
            <person name="Billerbeck S."/>
            <person name="Simon M."/>
            <person name="Daniel R."/>
        </authorList>
    </citation>
    <scope>NUCLEOTIDE SEQUENCE [LARGE SCALE GENOMIC DNA]</scope>
    <source>
        <strain evidence="4 5">SB1</strain>
    </source>
</reference>
<protein>
    <submittedName>
        <fullName evidence="4">Glycosyl hydrolases family 31</fullName>
    </submittedName>
</protein>
<dbReference type="EMBL" id="CP012160">
    <property type="protein sequence ID" value="AKS47089.1"/>
    <property type="molecule type" value="Genomic_DNA"/>
</dbReference>
<gene>
    <name evidence="4" type="ORF">OSB_25590</name>
</gene>
<keyword evidence="2" id="KW-0326">Glycosidase</keyword>
<dbReference type="SUPFAM" id="SSF51445">
    <property type="entry name" value="(Trans)glycosidases"/>
    <property type="match status" value="1"/>
</dbReference>
<dbReference type="KEGG" id="otm:OSB_25590"/>
<dbReference type="InterPro" id="IPR017853">
    <property type="entry name" value="GH"/>
</dbReference>
<dbReference type="AlphaFoldDB" id="A0A0K0Y7Y9"/>
<feature type="domain" description="Glycoside hydrolase family 31 TIM barrel" evidence="3">
    <location>
        <begin position="20"/>
        <end position="136"/>
    </location>
</feature>
<evidence type="ECO:0000313" key="5">
    <source>
        <dbReference type="Proteomes" id="UP000067444"/>
    </source>
</evidence>
<dbReference type="STRING" id="1458307.OSB_25590"/>
<dbReference type="PATRIC" id="fig|1458307.3.peg.2588"/>
<name>A0A0K0Y7Y9_9RHOB</name>
<evidence type="ECO:0000259" key="3">
    <source>
        <dbReference type="Pfam" id="PF01055"/>
    </source>
</evidence>
<evidence type="ECO:0000256" key="1">
    <source>
        <dbReference type="ARBA" id="ARBA00007806"/>
    </source>
</evidence>
<organism evidence="4 5">
    <name type="scientific">Octadecabacter temperatus</name>
    <dbReference type="NCBI Taxonomy" id="1458307"/>
    <lineage>
        <taxon>Bacteria</taxon>
        <taxon>Pseudomonadati</taxon>
        <taxon>Pseudomonadota</taxon>
        <taxon>Alphaproteobacteria</taxon>
        <taxon>Rhodobacterales</taxon>
        <taxon>Roseobacteraceae</taxon>
        <taxon>Octadecabacter</taxon>
    </lineage>
</organism>
<dbReference type="GO" id="GO:0005975">
    <property type="term" value="P:carbohydrate metabolic process"/>
    <property type="evidence" value="ECO:0007669"/>
    <property type="project" value="InterPro"/>
</dbReference>
<keyword evidence="5" id="KW-1185">Reference proteome</keyword>
<evidence type="ECO:0000313" key="4">
    <source>
        <dbReference type="EMBL" id="AKS47089.1"/>
    </source>
</evidence>
<dbReference type="InterPro" id="IPR000322">
    <property type="entry name" value="Glyco_hydro_31_TIM"/>
</dbReference>
<dbReference type="GO" id="GO:0004553">
    <property type="term" value="F:hydrolase activity, hydrolyzing O-glycosyl compounds"/>
    <property type="evidence" value="ECO:0007669"/>
    <property type="project" value="InterPro"/>
</dbReference>
<evidence type="ECO:0000256" key="2">
    <source>
        <dbReference type="RuleBase" id="RU361185"/>
    </source>
</evidence>
<dbReference type="Gene3D" id="3.20.20.80">
    <property type="entry name" value="Glycosidases"/>
    <property type="match status" value="1"/>
</dbReference>
<accession>A0A0K0Y7Y9</accession>
<dbReference type="Pfam" id="PF01055">
    <property type="entry name" value="Glyco_hydro_31_2nd"/>
    <property type="match status" value="1"/>
</dbReference>
<proteinExistence type="inferred from homology"/>
<keyword evidence="2 4" id="KW-0378">Hydrolase</keyword>
<sequence length="168" mass="18471">MALSWTSKVATFCVLWLSKVELFRVSLKISQHEIPCDSFQLSSGYTSIGTKRHVFNWNQDKVPDIMALAGKFHDAQVHLVANIKPCLLHDHSRIYEAVTAGLLIKESETGALEQSTFWDDTGSHLGFTNADTMDFLAQAPIPSSSCVGCKTGFSIRGSPSIHGTMTRP</sequence>
<comment type="similarity">
    <text evidence="1 2">Belongs to the glycosyl hydrolase 31 family.</text>
</comment>